<accession>A0A1N7LAP4</accession>
<evidence type="ECO:0000313" key="2">
    <source>
        <dbReference type="Proteomes" id="UP000186026"/>
    </source>
</evidence>
<keyword evidence="2" id="KW-1185">Reference proteome</keyword>
<organism evidence="1 2">
    <name type="scientific">Belliella pelovolcani</name>
    <dbReference type="NCBI Taxonomy" id="529505"/>
    <lineage>
        <taxon>Bacteria</taxon>
        <taxon>Pseudomonadati</taxon>
        <taxon>Bacteroidota</taxon>
        <taxon>Cytophagia</taxon>
        <taxon>Cytophagales</taxon>
        <taxon>Cyclobacteriaceae</taxon>
        <taxon>Belliella</taxon>
    </lineage>
</organism>
<evidence type="ECO:0000313" key="1">
    <source>
        <dbReference type="EMBL" id="SIS70936.1"/>
    </source>
</evidence>
<dbReference type="AlphaFoldDB" id="A0A1N7LAP4"/>
<proteinExistence type="predicted"/>
<dbReference type="RefSeq" id="WP_076499094.1">
    <property type="nucleotide sequence ID" value="NZ_FTOP01000003.1"/>
</dbReference>
<protein>
    <submittedName>
        <fullName evidence="1">Uncharacterized protein</fullName>
    </submittedName>
</protein>
<dbReference type="Proteomes" id="UP000186026">
    <property type="component" value="Unassembled WGS sequence"/>
</dbReference>
<dbReference type="EMBL" id="FTOP01000003">
    <property type="protein sequence ID" value="SIS70936.1"/>
    <property type="molecule type" value="Genomic_DNA"/>
</dbReference>
<name>A0A1N7LAP4_9BACT</name>
<reference evidence="2" key="1">
    <citation type="submission" date="2017-01" db="EMBL/GenBank/DDBJ databases">
        <authorList>
            <person name="Varghese N."/>
            <person name="Submissions S."/>
        </authorList>
    </citation>
    <scope>NUCLEOTIDE SEQUENCE [LARGE SCALE GENOMIC DNA]</scope>
    <source>
        <strain evidence="2">DSM 46698</strain>
    </source>
</reference>
<sequence>MKKVFILVLFPILAYGQSDTDGKMPPESVLYAEEKQFYVVLDQDCKIKLDSVMLVAFDPEWVKELRIVTDEKYTGIFGNTPIKTDLIYPKRKYIKKIHDFLEIYKKEEIFD</sequence>
<gene>
    <name evidence="1" type="ORF">SAMN05421761_103179</name>
</gene>
<dbReference type="STRING" id="529505.SAMN05421761_103179"/>